<dbReference type="Pfam" id="PF04828">
    <property type="entry name" value="GFA"/>
    <property type="match status" value="1"/>
</dbReference>
<dbReference type="PROSITE" id="PS51891">
    <property type="entry name" value="CENP_V_GFA"/>
    <property type="match status" value="1"/>
</dbReference>
<dbReference type="SUPFAM" id="SSF51316">
    <property type="entry name" value="Mss4-like"/>
    <property type="match status" value="1"/>
</dbReference>
<evidence type="ECO:0000256" key="1">
    <source>
        <dbReference type="ARBA" id="ARBA00005495"/>
    </source>
</evidence>
<keyword evidence="3" id="KW-0862">Zinc</keyword>
<evidence type="ECO:0000256" key="3">
    <source>
        <dbReference type="ARBA" id="ARBA00022833"/>
    </source>
</evidence>
<keyword evidence="6" id="KW-1185">Reference proteome</keyword>
<dbReference type="PANTHER" id="PTHR28620">
    <property type="entry name" value="CENTROMERE PROTEIN V"/>
    <property type="match status" value="1"/>
</dbReference>
<dbReference type="InterPro" id="IPR011057">
    <property type="entry name" value="Mss4-like_sf"/>
</dbReference>
<organism evidence="5 6">
    <name type="scientific">Sandarakinorhabdus glacialis</name>
    <dbReference type="NCBI Taxonomy" id="1614636"/>
    <lineage>
        <taxon>Bacteria</taxon>
        <taxon>Pseudomonadati</taxon>
        <taxon>Pseudomonadota</taxon>
        <taxon>Alphaproteobacteria</taxon>
        <taxon>Sphingomonadales</taxon>
        <taxon>Sphingosinicellaceae</taxon>
        <taxon>Sandarakinorhabdus</taxon>
    </lineage>
</organism>
<sequence length="108" mass="11761">MRGAVAVTARLDDVTILSGAESLTLYEFNTRTAKHYFCRICGIHTFHQRRSNPGEYGVNLACLAGMSPFDLAEVTVTDGVHHTSDSEDGKKRVVGVLRFMAGKTSPCV</sequence>
<name>A0A916ZSB7_9SPHN</name>
<dbReference type="InterPro" id="IPR006913">
    <property type="entry name" value="CENP-V/GFA"/>
</dbReference>
<dbReference type="Gene3D" id="2.170.150.70">
    <property type="match status" value="1"/>
</dbReference>
<dbReference type="Proteomes" id="UP000635071">
    <property type="component" value="Unassembled WGS sequence"/>
</dbReference>
<comment type="caution">
    <text evidence="5">The sequence shown here is derived from an EMBL/GenBank/DDBJ whole genome shotgun (WGS) entry which is preliminary data.</text>
</comment>
<evidence type="ECO:0000313" key="6">
    <source>
        <dbReference type="Proteomes" id="UP000635071"/>
    </source>
</evidence>
<reference evidence="5" key="2">
    <citation type="submission" date="2020-09" db="EMBL/GenBank/DDBJ databases">
        <authorList>
            <person name="Sun Q."/>
            <person name="Zhou Y."/>
        </authorList>
    </citation>
    <scope>NUCLEOTIDE SEQUENCE</scope>
    <source>
        <strain evidence="5">CGMCC 1.15519</strain>
    </source>
</reference>
<evidence type="ECO:0000259" key="4">
    <source>
        <dbReference type="PROSITE" id="PS51891"/>
    </source>
</evidence>
<dbReference type="EMBL" id="BMJM01000004">
    <property type="protein sequence ID" value="GGE08943.1"/>
    <property type="molecule type" value="Genomic_DNA"/>
</dbReference>
<keyword evidence="2" id="KW-0479">Metal-binding</keyword>
<dbReference type="PANTHER" id="PTHR28620:SF1">
    <property type="entry name" value="CENP-V_GFA DOMAIN-CONTAINING PROTEIN"/>
    <property type="match status" value="1"/>
</dbReference>
<accession>A0A916ZSB7</accession>
<evidence type="ECO:0000256" key="2">
    <source>
        <dbReference type="ARBA" id="ARBA00022723"/>
    </source>
</evidence>
<dbReference type="AlphaFoldDB" id="A0A916ZSB7"/>
<dbReference type="GO" id="GO:0046872">
    <property type="term" value="F:metal ion binding"/>
    <property type="evidence" value="ECO:0007669"/>
    <property type="project" value="UniProtKB-KW"/>
</dbReference>
<evidence type="ECO:0000313" key="5">
    <source>
        <dbReference type="EMBL" id="GGE08943.1"/>
    </source>
</evidence>
<proteinExistence type="inferred from homology"/>
<dbReference type="GO" id="GO:0016846">
    <property type="term" value="F:carbon-sulfur lyase activity"/>
    <property type="evidence" value="ECO:0007669"/>
    <property type="project" value="InterPro"/>
</dbReference>
<gene>
    <name evidence="5" type="ORF">GCM10011529_14210</name>
</gene>
<reference evidence="5" key="1">
    <citation type="journal article" date="2014" name="Int. J. Syst. Evol. Microbiol.">
        <title>Complete genome sequence of Corynebacterium casei LMG S-19264T (=DSM 44701T), isolated from a smear-ripened cheese.</title>
        <authorList>
            <consortium name="US DOE Joint Genome Institute (JGI-PGF)"/>
            <person name="Walter F."/>
            <person name="Albersmeier A."/>
            <person name="Kalinowski J."/>
            <person name="Ruckert C."/>
        </authorList>
    </citation>
    <scope>NUCLEOTIDE SEQUENCE</scope>
    <source>
        <strain evidence="5">CGMCC 1.15519</strain>
    </source>
</reference>
<dbReference type="InterPro" id="IPR052355">
    <property type="entry name" value="CENP-V-like"/>
</dbReference>
<protein>
    <submittedName>
        <fullName evidence="5">Aldehyde-activating protein</fullName>
    </submittedName>
</protein>
<comment type="similarity">
    <text evidence="1">Belongs to the Gfa family.</text>
</comment>
<feature type="domain" description="CENP-V/GFA" evidence="4">
    <location>
        <begin position="1"/>
        <end position="70"/>
    </location>
</feature>